<protein>
    <submittedName>
        <fullName evidence="1">Uncharacterized protein</fullName>
    </submittedName>
</protein>
<name>A0AAW0TXM8_SCYPA</name>
<evidence type="ECO:0000313" key="2">
    <source>
        <dbReference type="Proteomes" id="UP001487740"/>
    </source>
</evidence>
<evidence type="ECO:0000313" key="1">
    <source>
        <dbReference type="EMBL" id="KAK8392195.1"/>
    </source>
</evidence>
<dbReference type="EMBL" id="JARAKH010000023">
    <property type="protein sequence ID" value="KAK8392195.1"/>
    <property type="molecule type" value="Genomic_DNA"/>
</dbReference>
<reference evidence="1 2" key="1">
    <citation type="submission" date="2023-03" db="EMBL/GenBank/DDBJ databases">
        <title>High-quality genome of Scylla paramamosain provides insights in environmental adaptation.</title>
        <authorList>
            <person name="Zhang L."/>
        </authorList>
    </citation>
    <scope>NUCLEOTIDE SEQUENCE [LARGE SCALE GENOMIC DNA]</scope>
    <source>
        <strain evidence="1">LZ_2023a</strain>
        <tissue evidence="1">Muscle</tissue>
    </source>
</reference>
<sequence length="246" mass="27028">MSRGHNLTLSSAAFPLLCVGPARYHRHHRRRRRCHDVSFVLRREAWHHSQRWLTTPAYTKPYQAGVCMPSAGKLGCGVSPAQDAWAYTTTTTTTTTSWSGWNYPSPDLCALWHPSLDTKPGWAVIGWDNAPTHPPQHPHLATLNTPPVLAAHATQLCCRENLSDSSVTFVASHHVTSLLAWQCAAAQEKERVWRCGSPAAPCWWCVGLVILSSCCGCCAVQTELGCKTKSDADSQHCGSLASELSW</sequence>
<dbReference type="Proteomes" id="UP001487740">
    <property type="component" value="Unassembled WGS sequence"/>
</dbReference>
<dbReference type="AlphaFoldDB" id="A0AAW0TXM8"/>
<organism evidence="1 2">
    <name type="scientific">Scylla paramamosain</name>
    <name type="common">Mud crab</name>
    <dbReference type="NCBI Taxonomy" id="85552"/>
    <lineage>
        <taxon>Eukaryota</taxon>
        <taxon>Metazoa</taxon>
        <taxon>Ecdysozoa</taxon>
        <taxon>Arthropoda</taxon>
        <taxon>Crustacea</taxon>
        <taxon>Multicrustacea</taxon>
        <taxon>Malacostraca</taxon>
        <taxon>Eumalacostraca</taxon>
        <taxon>Eucarida</taxon>
        <taxon>Decapoda</taxon>
        <taxon>Pleocyemata</taxon>
        <taxon>Brachyura</taxon>
        <taxon>Eubrachyura</taxon>
        <taxon>Portunoidea</taxon>
        <taxon>Portunidae</taxon>
        <taxon>Portuninae</taxon>
        <taxon>Scylla</taxon>
    </lineage>
</organism>
<keyword evidence="2" id="KW-1185">Reference proteome</keyword>
<comment type="caution">
    <text evidence="1">The sequence shown here is derived from an EMBL/GenBank/DDBJ whole genome shotgun (WGS) entry which is preliminary data.</text>
</comment>
<proteinExistence type="predicted"/>
<accession>A0AAW0TXM8</accession>
<gene>
    <name evidence="1" type="ORF">O3P69_017650</name>
</gene>